<sequence>MDTPATLGAIFYNSIGQNQSHEVMRWLMRPTSDNTVAVPSANVTDFNRVSSDLGAAIAYAMAYAYQNTTNETEIIGPPQGTGIVLRSGIDPLVSVKPSATDVFYVAASALMGVVFSGCDANWRCHVLDCNTPEDIVQKRAGACCSSVSPMLQLHLSGTDYLIDDAVPAYVQAQNPTVLEFLSRCNRVDFGDTSQLGMSACNTNASSNYMGSTVLLDVNSNTPGAPPVASALDCCLACMGNAQCNVWVYCGSEYVCSGCNGRALNYRAGAGSGGQTFGPYARGCYYTSALGTVFPTGTCTLKSADFKTIPQADSSSGSQDFTSGYLTPHSAF</sequence>
<dbReference type="EMBL" id="CAXHTA020000001">
    <property type="protein sequence ID" value="CAL5218939.1"/>
    <property type="molecule type" value="Genomic_DNA"/>
</dbReference>
<keyword evidence="2" id="KW-1185">Reference proteome</keyword>
<comment type="caution">
    <text evidence="1">The sequence shown here is derived from an EMBL/GenBank/DDBJ whole genome shotgun (WGS) entry which is preliminary data.</text>
</comment>
<protein>
    <submittedName>
        <fullName evidence="1">G689 protein</fullName>
    </submittedName>
</protein>
<proteinExistence type="predicted"/>
<evidence type="ECO:0000313" key="1">
    <source>
        <dbReference type="EMBL" id="CAL5218939.1"/>
    </source>
</evidence>
<accession>A0ABP1FIC1</accession>
<gene>
    <name evidence="1" type="primary">g689</name>
    <name evidence="1" type="ORF">VP750_LOCUS598</name>
</gene>
<reference evidence="1 2" key="1">
    <citation type="submission" date="2024-06" db="EMBL/GenBank/DDBJ databases">
        <authorList>
            <person name="Kraege A."/>
            <person name="Thomma B."/>
        </authorList>
    </citation>
    <scope>NUCLEOTIDE SEQUENCE [LARGE SCALE GENOMIC DNA]</scope>
</reference>
<name>A0ABP1FIC1_9CHLO</name>
<evidence type="ECO:0000313" key="2">
    <source>
        <dbReference type="Proteomes" id="UP001497392"/>
    </source>
</evidence>
<organism evidence="1 2">
    <name type="scientific">Coccomyxa viridis</name>
    <dbReference type="NCBI Taxonomy" id="1274662"/>
    <lineage>
        <taxon>Eukaryota</taxon>
        <taxon>Viridiplantae</taxon>
        <taxon>Chlorophyta</taxon>
        <taxon>core chlorophytes</taxon>
        <taxon>Trebouxiophyceae</taxon>
        <taxon>Trebouxiophyceae incertae sedis</taxon>
        <taxon>Coccomyxaceae</taxon>
        <taxon>Coccomyxa</taxon>
    </lineage>
</organism>
<dbReference type="Proteomes" id="UP001497392">
    <property type="component" value="Unassembled WGS sequence"/>
</dbReference>